<keyword evidence="3" id="KW-1185">Reference proteome</keyword>
<name>A0ABP5Z2G0_9ACTN</name>
<organism evidence="2 3">
    <name type="scientific">Streptomyces thermolineatus</name>
    <dbReference type="NCBI Taxonomy" id="44033"/>
    <lineage>
        <taxon>Bacteria</taxon>
        <taxon>Bacillati</taxon>
        <taxon>Actinomycetota</taxon>
        <taxon>Actinomycetes</taxon>
        <taxon>Kitasatosporales</taxon>
        <taxon>Streptomycetaceae</taxon>
        <taxon>Streptomyces</taxon>
    </lineage>
</organism>
<proteinExistence type="predicted"/>
<dbReference type="EMBL" id="BAAATA010000011">
    <property type="protein sequence ID" value="GAA2487459.1"/>
    <property type="molecule type" value="Genomic_DNA"/>
</dbReference>
<feature type="compositionally biased region" description="Basic and acidic residues" evidence="1">
    <location>
        <begin position="27"/>
        <end position="40"/>
    </location>
</feature>
<accession>A0ABP5Z2G0</accession>
<evidence type="ECO:0000256" key="1">
    <source>
        <dbReference type="SAM" id="MobiDB-lite"/>
    </source>
</evidence>
<evidence type="ECO:0000313" key="3">
    <source>
        <dbReference type="Proteomes" id="UP001501358"/>
    </source>
</evidence>
<evidence type="ECO:0000313" key="2">
    <source>
        <dbReference type="EMBL" id="GAA2487459.1"/>
    </source>
</evidence>
<feature type="region of interest" description="Disordered" evidence="1">
    <location>
        <begin position="1"/>
        <end position="46"/>
    </location>
</feature>
<comment type="caution">
    <text evidence="2">The sequence shown here is derived from an EMBL/GenBank/DDBJ whole genome shotgun (WGS) entry which is preliminary data.</text>
</comment>
<dbReference type="RefSeq" id="WP_344383231.1">
    <property type="nucleotide sequence ID" value="NZ_BAAATA010000011.1"/>
</dbReference>
<reference evidence="3" key="1">
    <citation type="journal article" date="2019" name="Int. J. Syst. Evol. Microbiol.">
        <title>The Global Catalogue of Microorganisms (GCM) 10K type strain sequencing project: providing services to taxonomists for standard genome sequencing and annotation.</title>
        <authorList>
            <consortium name="The Broad Institute Genomics Platform"/>
            <consortium name="The Broad Institute Genome Sequencing Center for Infectious Disease"/>
            <person name="Wu L."/>
            <person name="Ma J."/>
        </authorList>
    </citation>
    <scope>NUCLEOTIDE SEQUENCE [LARGE SCALE GENOMIC DNA]</scope>
    <source>
        <strain evidence="3">JCM 6307</strain>
    </source>
</reference>
<dbReference type="Proteomes" id="UP001501358">
    <property type="component" value="Unassembled WGS sequence"/>
</dbReference>
<sequence>MSDRNTNDAAGGRARHERSEAPAPQRRPGDDGRPHPHPYADPHAASMEELLASCAAANAVSTPPDAPDDTHRAA</sequence>
<gene>
    <name evidence="2" type="ORF">GCM10010406_24520</name>
</gene>
<protein>
    <submittedName>
        <fullName evidence="2">Uncharacterized protein</fullName>
    </submittedName>
</protein>